<keyword evidence="2" id="KW-1185">Reference proteome</keyword>
<organism evidence="1 2">
    <name type="scientific">Stieleria bergensis</name>
    <dbReference type="NCBI Taxonomy" id="2528025"/>
    <lineage>
        <taxon>Bacteria</taxon>
        <taxon>Pseudomonadati</taxon>
        <taxon>Planctomycetota</taxon>
        <taxon>Planctomycetia</taxon>
        <taxon>Pirellulales</taxon>
        <taxon>Pirellulaceae</taxon>
        <taxon>Stieleria</taxon>
    </lineage>
</organism>
<dbReference type="Proteomes" id="UP000315003">
    <property type="component" value="Chromosome"/>
</dbReference>
<sequence>MTQSFPSSDAETRLGIIFLEERQNWNDKTKRITVTWDSPLCQRTHGNRAPTAERRRRLVFPQQSESTPIAFDVRMTIKAHGISIIPNPRSGLCETACFAQIVAVQLSAEGCQALPDLVAFNGRLVESRLCVQLPPCQCGFDRCPSDCQFAAIELSS</sequence>
<evidence type="ECO:0000313" key="1">
    <source>
        <dbReference type="EMBL" id="QDT62610.1"/>
    </source>
</evidence>
<name>A0A517T2K9_9BACT</name>
<evidence type="ECO:0000313" key="2">
    <source>
        <dbReference type="Proteomes" id="UP000315003"/>
    </source>
</evidence>
<accession>A0A517T2K9</accession>
<protein>
    <submittedName>
        <fullName evidence="1">Uncharacterized protein</fullName>
    </submittedName>
</protein>
<gene>
    <name evidence="1" type="ORF">SV7mr_51600</name>
</gene>
<reference evidence="1 2" key="1">
    <citation type="submission" date="2019-02" db="EMBL/GenBank/DDBJ databases">
        <title>Deep-cultivation of Planctomycetes and their phenomic and genomic characterization uncovers novel biology.</title>
        <authorList>
            <person name="Wiegand S."/>
            <person name="Jogler M."/>
            <person name="Boedeker C."/>
            <person name="Pinto D."/>
            <person name="Vollmers J."/>
            <person name="Rivas-Marin E."/>
            <person name="Kohn T."/>
            <person name="Peeters S.H."/>
            <person name="Heuer A."/>
            <person name="Rast P."/>
            <person name="Oberbeckmann S."/>
            <person name="Bunk B."/>
            <person name="Jeske O."/>
            <person name="Meyerdierks A."/>
            <person name="Storesund J.E."/>
            <person name="Kallscheuer N."/>
            <person name="Luecker S."/>
            <person name="Lage O.M."/>
            <person name="Pohl T."/>
            <person name="Merkel B.J."/>
            <person name="Hornburger P."/>
            <person name="Mueller R.-W."/>
            <person name="Bruemmer F."/>
            <person name="Labrenz M."/>
            <person name="Spormann A.M."/>
            <person name="Op den Camp H."/>
            <person name="Overmann J."/>
            <person name="Amann R."/>
            <person name="Jetten M.S.M."/>
            <person name="Mascher T."/>
            <person name="Medema M.H."/>
            <person name="Devos D.P."/>
            <person name="Kaster A.-K."/>
            <person name="Ovreas L."/>
            <person name="Rohde M."/>
            <person name="Galperin M.Y."/>
            <person name="Jogler C."/>
        </authorList>
    </citation>
    <scope>NUCLEOTIDE SEQUENCE [LARGE SCALE GENOMIC DNA]</scope>
    <source>
        <strain evidence="1 2">SV_7m_r</strain>
    </source>
</reference>
<proteinExistence type="predicted"/>
<dbReference type="AlphaFoldDB" id="A0A517T2K9"/>
<dbReference type="EMBL" id="CP036272">
    <property type="protein sequence ID" value="QDT62610.1"/>
    <property type="molecule type" value="Genomic_DNA"/>
</dbReference>
<dbReference type="RefSeq" id="WP_419187868.1">
    <property type="nucleotide sequence ID" value="NZ_CP036272.1"/>
</dbReference>